<gene>
    <name evidence="2" type="ORF">VMF7928_00004</name>
</gene>
<dbReference type="InterPro" id="IPR036513">
    <property type="entry name" value="STAS_dom_sf"/>
</dbReference>
<protein>
    <recommendedName>
        <fullName evidence="1">STAS domain-containing protein</fullName>
    </recommendedName>
</protein>
<dbReference type="RefSeq" id="WP_237359426.1">
    <property type="nucleotide sequence ID" value="NZ_CAKLDM010000001.1"/>
</dbReference>
<dbReference type="InterPro" id="IPR058548">
    <property type="entry name" value="MlaB-like_STAS"/>
</dbReference>
<keyword evidence="3" id="KW-1185">Reference proteome</keyword>
<sequence length="88" mass="9509">MDCLLEECLDISTVMDSSSNYKKWLNLPTPILIDASKVVRVDTAGIQALASLFATARAADSNIQLINATDTLLEGISILGLSDLFEIH</sequence>
<reference evidence="2" key="1">
    <citation type="submission" date="2021-11" db="EMBL/GenBank/DDBJ databases">
        <authorList>
            <person name="Rodrigo-Torres L."/>
            <person name="Arahal R. D."/>
            <person name="Lucena T."/>
        </authorList>
    </citation>
    <scope>NUCLEOTIDE SEQUENCE</scope>
    <source>
        <strain evidence="2">CECT 7928</strain>
    </source>
</reference>
<dbReference type="EMBL" id="CAKLDM010000001">
    <property type="protein sequence ID" value="CAH0535825.1"/>
    <property type="molecule type" value="Genomic_DNA"/>
</dbReference>
<dbReference type="InterPro" id="IPR002645">
    <property type="entry name" value="STAS_dom"/>
</dbReference>
<dbReference type="PANTHER" id="PTHR35849:SF2">
    <property type="entry name" value="BLR2341 PROTEIN"/>
    <property type="match status" value="1"/>
</dbReference>
<evidence type="ECO:0000313" key="3">
    <source>
        <dbReference type="Proteomes" id="UP000838748"/>
    </source>
</evidence>
<dbReference type="Pfam" id="PF13466">
    <property type="entry name" value="STAS_2"/>
    <property type="match status" value="1"/>
</dbReference>
<dbReference type="Proteomes" id="UP000838748">
    <property type="component" value="Unassembled WGS sequence"/>
</dbReference>
<proteinExistence type="predicted"/>
<dbReference type="CDD" id="cd07043">
    <property type="entry name" value="STAS_anti-anti-sigma_factors"/>
    <property type="match status" value="1"/>
</dbReference>
<name>A0ABM8ZY87_9VIBR</name>
<comment type="caution">
    <text evidence="2">The sequence shown here is derived from an EMBL/GenBank/DDBJ whole genome shotgun (WGS) entry which is preliminary data.</text>
</comment>
<dbReference type="SUPFAM" id="SSF52091">
    <property type="entry name" value="SpoIIaa-like"/>
    <property type="match status" value="1"/>
</dbReference>
<feature type="domain" description="STAS" evidence="1">
    <location>
        <begin position="31"/>
        <end position="88"/>
    </location>
</feature>
<dbReference type="PANTHER" id="PTHR35849">
    <property type="entry name" value="BLR2341 PROTEIN"/>
    <property type="match status" value="1"/>
</dbReference>
<organism evidence="2 3">
    <name type="scientific">Vibrio marisflavi CECT 7928</name>
    <dbReference type="NCBI Taxonomy" id="634439"/>
    <lineage>
        <taxon>Bacteria</taxon>
        <taxon>Pseudomonadati</taxon>
        <taxon>Pseudomonadota</taxon>
        <taxon>Gammaproteobacteria</taxon>
        <taxon>Vibrionales</taxon>
        <taxon>Vibrionaceae</taxon>
        <taxon>Vibrio</taxon>
    </lineage>
</organism>
<dbReference type="Gene3D" id="3.30.750.24">
    <property type="entry name" value="STAS domain"/>
    <property type="match status" value="1"/>
</dbReference>
<evidence type="ECO:0000259" key="1">
    <source>
        <dbReference type="PROSITE" id="PS50801"/>
    </source>
</evidence>
<accession>A0ABM8ZY87</accession>
<dbReference type="PROSITE" id="PS50801">
    <property type="entry name" value="STAS"/>
    <property type="match status" value="1"/>
</dbReference>
<evidence type="ECO:0000313" key="2">
    <source>
        <dbReference type="EMBL" id="CAH0535825.1"/>
    </source>
</evidence>
<dbReference type="InterPro" id="IPR052746">
    <property type="entry name" value="MlaB_ABC_Transporter"/>
</dbReference>